<dbReference type="OrthoDB" id="2443707at2759"/>
<reference evidence="1" key="1">
    <citation type="journal article" date="2020" name="Fungal Divers.">
        <title>Resolving the Mortierellaceae phylogeny through synthesis of multi-gene phylogenetics and phylogenomics.</title>
        <authorList>
            <person name="Vandepol N."/>
            <person name="Liber J."/>
            <person name="Desiro A."/>
            <person name="Na H."/>
            <person name="Kennedy M."/>
            <person name="Barry K."/>
            <person name="Grigoriev I.V."/>
            <person name="Miller A.N."/>
            <person name="O'Donnell K."/>
            <person name="Stajich J.E."/>
            <person name="Bonito G."/>
        </authorList>
    </citation>
    <scope>NUCLEOTIDE SEQUENCE</scope>
    <source>
        <strain evidence="1">REB-010B</strain>
    </source>
</reference>
<dbReference type="AlphaFoldDB" id="A0A9P6R8A5"/>
<comment type="caution">
    <text evidence="1">The sequence shown here is derived from an EMBL/GenBank/DDBJ whole genome shotgun (WGS) entry which is preliminary data.</text>
</comment>
<accession>A0A9P6R8A5</accession>
<evidence type="ECO:0000313" key="1">
    <source>
        <dbReference type="EMBL" id="KAG0313143.1"/>
    </source>
</evidence>
<proteinExistence type="predicted"/>
<evidence type="ECO:0000313" key="2">
    <source>
        <dbReference type="Proteomes" id="UP000738325"/>
    </source>
</evidence>
<name>A0A9P6R8A5_9FUNG</name>
<dbReference type="Proteomes" id="UP000738325">
    <property type="component" value="Unassembled WGS sequence"/>
</dbReference>
<keyword evidence="2" id="KW-1185">Reference proteome</keyword>
<sequence>MVSCLPKAFHVYVERLYSRRQHWARPWVGTHFTAGAESTQRVEKIHHILKVHMRSSPTLMDVFHSVEKRIQDERHSKEHAKYLEDVHVRANNISEALKHFTAVEELNNKFLGRYASGRMKFEMAASFYYQAYSIGGGHVDDNAVERLPDQASLGALKAILLPEELVRDPPDVNVLENEASNTPARQQSVDSILGKFKDTEVEGVFSIFLERHPHMAHYIILFADGKGEIHDSSSARTQPVNGYMEYLRDIFPPKFELKHKAKEDQIVMEIYSDLTGKSKHLVDMSMDDPRVAAILKAELDRLYEKLQAEINGEVLVQDPVMSVKTG</sequence>
<protein>
    <submittedName>
        <fullName evidence="1">Uncharacterized protein</fullName>
    </submittedName>
</protein>
<gene>
    <name evidence="1" type="ORF">BGZ99_009068</name>
</gene>
<organism evidence="1 2">
    <name type="scientific">Dissophora globulifera</name>
    <dbReference type="NCBI Taxonomy" id="979702"/>
    <lineage>
        <taxon>Eukaryota</taxon>
        <taxon>Fungi</taxon>
        <taxon>Fungi incertae sedis</taxon>
        <taxon>Mucoromycota</taxon>
        <taxon>Mortierellomycotina</taxon>
        <taxon>Mortierellomycetes</taxon>
        <taxon>Mortierellales</taxon>
        <taxon>Mortierellaceae</taxon>
        <taxon>Dissophora</taxon>
    </lineage>
</organism>
<dbReference type="EMBL" id="JAAAIP010000740">
    <property type="protein sequence ID" value="KAG0313143.1"/>
    <property type="molecule type" value="Genomic_DNA"/>
</dbReference>